<dbReference type="Gene3D" id="1.25.20.10">
    <property type="entry name" value="Bacterial muramidases"/>
    <property type="match status" value="1"/>
</dbReference>
<evidence type="ECO:0000256" key="1">
    <source>
        <dbReference type="ARBA" id="ARBA00007734"/>
    </source>
</evidence>
<dbReference type="STRING" id="665118.SAMN02983003_0420"/>
<dbReference type="InterPro" id="IPR008258">
    <property type="entry name" value="Transglycosylase_SLT_dom_1"/>
</dbReference>
<keyword evidence="6" id="KW-1185">Reference proteome</keyword>
<dbReference type="SUPFAM" id="SSF53955">
    <property type="entry name" value="Lysozyme-like"/>
    <property type="match status" value="1"/>
</dbReference>
<evidence type="ECO:0000313" key="6">
    <source>
        <dbReference type="Proteomes" id="UP000183447"/>
    </source>
</evidence>
<dbReference type="Gene3D" id="1.10.530.10">
    <property type="match status" value="1"/>
</dbReference>
<evidence type="ECO:0000313" key="5">
    <source>
        <dbReference type="EMBL" id="SFZ81295.1"/>
    </source>
</evidence>
<dbReference type="GO" id="GO:0042597">
    <property type="term" value="C:periplasmic space"/>
    <property type="evidence" value="ECO:0007669"/>
    <property type="project" value="InterPro"/>
</dbReference>
<protein>
    <submittedName>
        <fullName evidence="5">Soluble lytic murein transglycosylase</fullName>
    </submittedName>
</protein>
<sequence length="679" mass="73005">MAAWPHLPSGDSVNAALLQAEAISASGAAGSGFATIDAMITGSVALMPGADGERPTSTGFARAADALAAKDYAAAYRLASGLPSKAERLAIQWAAIYYGGADFGRSAVSGFLADPDGFPVATVFQTRLEQALLREKPDTKTVITVLGGAMPTTLAAQIALAEAYIADGQKDRAGRIARTIWTGNFLDADEEKLVRARLGSLLTAEMHWDRAVYLMMHDRASAVERIMSELSPAQRTLATARNAVSRNGKDAKKLLDSVDPSLTKHPVFLFSRAQRARQFELWDDAIAFLDRAGAEVPESAEWWYERRLLTRQLLALGDPERAYKAAAGYTEGPDGRLVDAQFHAGWIALSFLKDAPRAARHFAEMARHATLPDTVTQSHYWLARAEKAAGNNDAATAALDKAAGYTTVFYGQLARDELGKRPVELRPMPDVASASAFFEATDRARAVRLLAGAGQISAATILLRGIAMSLEDAGQLAAAARMAQSLGAHNLAIQIAETAEGRGMPLDLFSFPRDGLPTARLAEIDHAAVYAVTRQESRFQLDAISVAGARGLMQLMPGTARETAKKVGESYSAQRLTSDGAYNALLGSTYLADQLRRFDGSLLLAAAAYNAGAGNVNKWIAAYGDPRKDNVDPVVWIELIPFLETRRYVQRVLGNYLVYRARLGDEVPPLTAALRRLPG</sequence>
<comment type="similarity">
    <text evidence="1">Belongs to the transglycosylase Slt family.</text>
</comment>
<dbReference type="CDD" id="cd13401">
    <property type="entry name" value="Slt70-like"/>
    <property type="match status" value="1"/>
</dbReference>
<dbReference type="AlphaFoldDB" id="A0A1K2HT90"/>
<evidence type="ECO:0000256" key="3">
    <source>
        <dbReference type="ARBA" id="ARBA00022729"/>
    </source>
</evidence>
<dbReference type="EMBL" id="FPKU01000001">
    <property type="protein sequence ID" value="SFZ81295.1"/>
    <property type="molecule type" value="Genomic_DNA"/>
</dbReference>
<dbReference type="InterPro" id="IPR023346">
    <property type="entry name" value="Lysozyme-like_dom_sf"/>
</dbReference>
<feature type="domain" description="Transglycosylase SLT" evidence="4">
    <location>
        <begin position="523"/>
        <end position="629"/>
    </location>
</feature>
<dbReference type="InterPro" id="IPR008939">
    <property type="entry name" value="Lytic_TGlycosylase_superhlx_U"/>
</dbReference>
<evidence type="ECO:0000256" key="2">
    <source>
        <dbReference type="ARBA" id="ARBA00009387"/>
    </source>
</evidence>
<name>A0A1K2HT90_9HYPH</name>
<accession>A0A1K2HT90</accession>
<dbReference type="PANTHER" id="PTHR37423:SF2">
    <property type="entry name" value="MEMBRANE-BOUND LYTIC MUREIN TRANSGLYCOSYLASE C"/>
    <property type="match status" value="1"/>
</dbReference>
<dbReference type="Proteomes" id="UP000183447">
    <property type="component" value="Unassembled WGS sequence"/>
</dbReference>
<gene>
    <name evidence="5" type="ORF">SAMN02983003_0420</name>
</gene>
<reference evidence="5 6" key="1">
    <citation type="submission" date="2016-11" db="EMBL/GenBank/DDBJ databases">
        <authorList>
            <person name="Jaros S."/>
            <person name="Januszkiewicz K."/>
            <person name="Wedrychowicz H."/>
        </authorList>
    </citation>
    <scope>NUCLEOTIDE SEQUENCE [LARGE SCALE GENOMIC DNA]</scope>
    <source>
        <strain evidence="5 6">ATCC 23634</strain>
    </source>
</reference>
<proteinExistence type="inferred from homology"/>
<dbReference type="PANTHER" id="PTHR37423">
    <property type="entry name" value="SOLUBLE LYTIC MUREIN TRANSGLYCOSYLASE-RELATED"/>
    <property type="match status" value="1"/>
</dbReference>
<keyword evidence="3" id="KW-0732">Signal</keyword>
<comment type="similarity">
    <text evidence="2">Belongs to the virb1 family.</text>
</comment>
<evidence type="ECO:0000259" key="4">
    <source>
        <dbReference type="Pfam" id="PF01464"/>
    </source>
</evidence>
<dbReference type="Pfam" id="PF01464">
    <property type="entry name" value="SLT"/>
    <property type="match status" value="1"/>
</dbReference>
<organism evidence="5 6">
    <name type="scientific">Devosia enhydra</name>
    <dbReference type="NCBI Taxonomy" id="665118"/>
    <lineage>
        <taxon>Bacteria</taxon>
        <taxon>Pseudomonadati</taxon>
        <taxon>Pseudomonadota</taxon>
        <taxon>Alphaproteobacteria</taxon>
        <taxon>Hyphomicrobiales</taxon>
        <taxon>Devosiaceae</taxon>
        <taxon>Devosia</taxon>
    </lineage>
</organism>
<dbReference type="SUPFAM" id="SSF48435">
    <property type="entry name" value="Bacterial muramidases"/>
    <property type="match status" value="1"/>
</dbReference>
<dbReference type="GO" id="GO:0004553">
    <property type="term" value="F:hydrolase activity, hydrolyzing O-glycosyl compounds"/>
    <property type="evidence" value="ECO:0007669"/>
    <property type="project" value="InterPro"/>
</dbReference>